<dbReference type="PANTHER" id="PTHR11652">
    <property type="entry name" value="30S RIBOSOMAL PROTEIN S12 FAMILY MEMBER"/>
    <property type="match status" value="1"/>
</dbReference>
<gene>
    <name evidence="5" type="primary">rps12</name>
</gene>
<organism evidence="5">
    <name type="scientific">Marsupiomonas sp. NIES 1824</name>
    <dbReference type="NCBI Taxonomy" id="1562198"/>
    <lineage>
        <taxon>Eukaryota</taxon>
        <taxon>Viridiplantae</taxon>
        <taxon>Chlorophyta</taxon>
        <taxon>core chlorophytes</taxon>
        <taxon>Pedinophyceae</taxon>
        <taxon>Marsupiomonadales</taxon>
        <taxon>Marsupiomonadaceae</taxon>
        <taxon>Marsupiomonas</taxon>
    </lineage>
</organism>
<dbReference type="AlphaFoldDB" id="A0A6H0QZQ8"/>
<sequence>MSVTKMQLLRGRRKTKAKPRGKRIRRPYGGWGILPFPTALLRGRGFRKRICRRIQTLSPKKPNSALRKVARVQFSDRTRAIVKIPGEGAHQLAKYSLVLVRGGRRKDLPGVKYQVVRGGYACSPVNGRKSQRSKYGVRRPER</sequence>
<dbReference type="Gene3D" id="2.40.50.140">
    <property type="entry name" value="Nucleic acid-binding proteins"/>
    <property type="match status" value="1"/>
</dbReference>
<evidence type="ECO:0000256" key="3">
    <source>
        <dbReference type="ARBA" id="ARBA00023274"/>
    </source>
</evidence>
<reference evidence="5" key="1">
    <citation type="journal article" date="2020" name="Mitochondrial DNA Part B Resour">
        <title>Complete mitogenome of the chlorophyte green alga Marsupiomonas sp. NIES 1824 (Pedinophyceae).</title>
        <authorList>
            <person name="Turmel M."/>
            <person name="Otis C."/>
            <person name="Lemieux C."/>
        </authorList>
    </citation>
    <scope>NUCLEOTIDE SEQUENCE</scope>
</reference>
<feature type="region of interest" description="Disordered" evidence="4">
    <location>
        <begin position="1"/>
        <end position="24"/>
    </location>
</feature>
<accession>A0A6H0QZQ8</accession>
<dbReference type="InterPro" id="IPR005679">
    <property type="entry name" value="Ribosomal_uS12_bac"/>
</dbReference>
<evidence type="ECO:0000256" key="1">
    <source>
        <dbReference type="ARBA" id="ARBA00005657"/>
    </source>
</evidence>
<comment type="similarity">
    <text evidence="1">Belongs to the universal ribosomal protein uS12 family.</text>
</comment>
<dbReference type="InterPro" id="IPR012340">
    <property type="entry name" value="NA-bd_OB-fold"/>
</dbReference>
<evidence type="ECO:0000256" key="4">
    <source>
        <dbReference type="SAM" id="MobiDB-lite"/>
    </source>
</evidence>
<dbReference type="SUPFAM" id="SSF50249">
    <property type="entry name" value="Nucleic acid-binding proteins"/>
    <property type="match status" value="1"/>
</dbReference>
<dbReference type="Pfam" id="PF00164">
    <property type="entry name" value="Ribosom_S12_S23"/>
    <property type="match status" value="1"/>
</dbReference>
<feature type="compositionally biased region" description="Basic residues" evidence="4">
    <location>
        <begin position="10"/>
        <end position="24"/>
    </location>
</feature>
<keyword evidence="2 5" id="KW-0689">Ribosomal protein</keyword>
<dbReference type="EMBL" id="MN782006">
    <property type="protein sequence ID" value="QIV68132.1"/>
    <property type="molecule type" value="Genomic_DNA"/>
</dbReference>
<keyword evidence="5" id="KW-0496">Mitochondrion</keyword>
<dbReference type="InterPro" id="IPR006032">
    <property type="entry name" value="Ribosomal_uS12"/>
</dbReference>
<name>A0A6H0QZQ8_9CHLO</name>
<dbReference type="GO" id="GO:0006412">
    <property type="term" value="P:translation"/>
    <property type="evidence" value="ECO:0007669"/>
    <property type="project" value="InterPro"/>
</dbReference>
<evidence type="ECO:0000256" key="2">
    <source>
        <dbReference type="ARBA" id="ARBA00022980"/>
    </source>
</evidence>
<protein>
    <submittedName>
        <fullName evidence="5">Ribosomal protein S12</fullName>
    </submittedName>
</protein>
<keyword evidence="3" id="KW-0687">Ribonucleoprotein</keyword>
<proteinExistence type="inferred from homology"/>
<evidence type="ECO:0000313" key="5">
    <source>
        <dbReference type="EMBL" id="QIV68132.1"/>
    </source>
</evidence>
<dbReference type="GO" id="GO:0015935">
    <property type="term" value="C:small ribosomal subunit"/>
    <property type="evidence" value="ECO:0007669"/>
    <property type="project" value="InterPro"/>
</dbReference>
<dbReference type="PROSITE" id="PS00055">
    <property type="entry name" value="RIBOSOMAL_S12"/>
    <property type="match status" value="1"/>
</dbReference>
<geneLocation type="mitochondrion" evidence="5"/>
<dbReference type="GO" id="GO:0003735">
    <property type="term" value="F:structural constituent of ribosome"/>
    <property type="evidence" value="ECO:0007669"/>
    <property type="project" value="InterPro"/>
</dbReference>
<dbReference type="NCBIfam" id="TIGR00981">
    <property type="entry name" value="rpsL_bact"/>
    <property type="match status" value="1"/>
</dbReference>
<dbReference type="PRINTS" id="PR01034">
    <property type="entry name" value="RIBOSOMALS12"/>
</dbReference>